<protein>
    <submittedName>
        <fullName evidence="1">Uncharacterized protein</fullName>
    </submittedName>
</protein>
<reference evidence="1" key="1">
    <citation type="submission" date="2021-10" db="EMBL/GenBank/DDBJ databases">
        <title>Melipona bicolor Genome sequencing and assembly.</title>
        <authorList>
            <person name="Araujo N.S."/>
            <person name="Arias M.C."/>
        </authorList>
    </citation>
    <scope>NUCLEOTIDE SEQUENCE</scope>
    <source>
        <strain evidence="1">USP_2M_L1-L4_2017</strain>
        <tissue evidence="1">Whole body</tissue>
    </source>
</reference>
<proteinExistence type="predicted"/>
<dbReference type="AlphaFoldDB" id="A0AA40FGQ1"/>
<evidence type="ECO:0000313" key="2">
    <source>
        <dbReference type="Proteomes" id="UP001177670"/>
    </source>
</evidence>
<sequence>MLVTPVMLSNVRQGGPGVTAAARTDIPSTFSTSVDPSVSNVSGYAAGSIRLNPANLNLVERRIIFERVVELAELAVEASIS</sequence>
<dbReference type="EMBL" id="JAHYIQ010000041">
    <property type="protein sequence ID" value="KAK1118710.1"/>
    <property type="molecule type" value="Genomic_DNA"/>
</dbReference>
<evidence type="ECO:0000313" key="1">
    <source>
        <dbReference type="EMBL" id="KAK1118710.1"/>
    </source>
</evidence>
<gene>
    <name evidence="1" type="ORF">K0M31_014713</name>
</gene>
<name>A0AA40FGQ1_9HYME</name>
<dbReference type="Proteomes" id="UP001177670">
    <property type="component" value="Unassembled WGS sequence"/>
</dbReference>
<organism evidence="1 2">
    <name type="scientific">Melipona bicolor</name>
    <dbReference type="NCBI Taxonomy" id="60889"/>
    <lineage>
        <taxon>Eukaryota</taxon>
        <taxon>Metazoa</taxon>
        <taxon>Ecdysozoa</taxon>
        <taxon>Arthropoda</taxon>
        <taxon>Hexapoda</taxon>
        <taxon>Insecta</taxon>
        <taxon>Pterygota</taxon>
        <taxon>Neoptera</taxon>
        <taxon>Endopterygota</taxon>
        <taxon>Hymenoptera</taxon>
        <taxon>Apocrita</taxon>
        <taxon>Aculeata</taxon>
        <taxon>Apoidea</taxon>
        <taxon>Anthophila</taxon>
        <taxon>Apidae</taxon>
        <taxon>Melipona</taxon>
    </lineage>
</organism>
<accession>A0AA40FGQ1</accession>
<comment type="caution">
    <text evidence="1">The sequence shown here is derived from an EMBL/GenBank/DDBJ whole genome shotgun (WGS) entry which is preliminary data.</text>
</comment>
<keyword evidence="2" id="KW-1185">Reference proteome</keyword>